<dbReference type="Proteomes" id="UP000583454">
    <property type="component" value="Unassembled WGS sequence"/>
</dbReference>
<protein>
    <submittedName>
        <fullName evidence="1">Uncharacterized protein</fullName>
    </submittedName>
</protein>
<accession>A0A840ZUD6</accession>
<proteinExistence type="predicted"/>
<keyword evidence="2" id="KW-1185">Reference proteome</keyword>
<comment type="caution">
    <text evidence="1">The sequence shown here is derived from an EMBL/GenBank/DDBJ whole genome shotgun (WGS) entry which is preliminary data.</text>
</comment>
<organism evidence="1 2">
    <name type="scientific">Methylorubrum rhodinum</name>
    <dbReference type="NCBI Taxonomy" id="29428"/>
    <lineage>
        <taxon>Bacteria</taxon>
        <taxon>Pseudomonadati</taxon>
        <taxon>Pseudomonadota</taxon>
        <taxon>Alphaproteobacteria</taxon>
        <taxon>Hyphomicrobiales</taxon>
        <taxon>Methylobacteriaceae</taxon>
        <taxon>Methylorubrum</taxon>
    </lineage>
</organism>
<evidence type="ECO:0000313" key="1">
    <source>
        <dbReference type="EMBL" id="MBB5760243.1"/>
    </source>
</evidence>
<dbReference type="EMBL" id="JACHOP010000039">
    <property type="protein sequence ID" value="MBB5760243.1"/>
    <property type="molecule type" value="Genomic_DNA"/>
</dbReference>
<sequence>MWRAEIGGKDFICQKVDHVARAGYAGHLLLFSQDFDEGSLWGISHGQPLTLVDRDGRSLDLVVDALVEHSDGFGALRAVTPEQASAPPQGITKLGGITVHQRRRGESLTTLLGRVALPRAYEEIRQGMAKADIEAAIPPGGCIVTWSGESSNLRSARGVAAMARGSRVVVGAARGLADKAWRIITHNPGETERTMILDLARDHWRLAAGDNRQDGFTVYAEQAVETQWQTLQNLLESKAGSVEIADGLWIPLLPMTVRYGEEALFAAEIVASFDLTRPSSRVNTRFNIRVVPDPKQDVVAATPRDWQPIVVLARVSAPGVTAQLVAVEPAPADDGVPEELGGLPVWQSGDGKPLEAVQPVPGYARELQAALYTRWTQGDLVLVCLTEGNIPILLGAPRRRLDAYETDDGPDVVLHGKRLRQIADADDASKRTVVEIGGDGRVTVAAPEQLDLAGGIVVGPKLVSIARDIAVKGKVDVT</sequence>
<reference evidence="1 2" key="1">
    <citation type="submission" date="2020-08" db="EMBL/GenBank/DDBJ databases">
        <title>Genomic Encyclopedia of Type Strains, Phase IV (KMG-IV): sequencing the most valuable type-strain genomes for metagenomic binning, comparative biology and taxonomic classification.</title>
        <authorList>
            <person name="Goeker M."/>
        </authorList>
    </citation>
    <scope>NUCLEOTIDE SEQUENCE [LARGE SCALE GENOMIC DNA]</scope>
    <source>
        <strain evidence="1 2">DSM 2163</strain>
    </source>
</reference>
<gene>
    <name evidence="1" type="ORF">HNR00_004992</name>
</gene>
<evidence type="ECO:0000313" key="2">
    <source>
        <dbReference type="Proteomes" id="UP000583454"/>
    </source>
</evidence>
<dbReference type="RefSeq" id="WP_183574014.1">
    <property type="nucleotide sequence ID" value="NZ_JACHOP010000039.1"/>
</dbReference>
<name>A0A840ZUD6_9HYPH</name>
<dbReference type="AlphaFoldDB" id="A0A840ZUD6"/>